<dbReference type="SUPFAM" id="SSF102735">
    <property type="entry name" value="Trigger factor ribosome-binding domain"/>
    <property type="match status" value="1"/>
</dbReference>
<dbReference type="Gene3D" id="3.30.70.1050">
    <property type="entry name" value="Trigger factor ribosome-binding domain"/>
    <property type="match status" value="1"/>
</dbReference>
<proteinExistence type="predicted"/>
<dbReference type="Pfam" id="PF05697">
    <property type="entry name" value="Trigger_N"/>
    <property type="match status" value="1"/>
</dbReference>
<dbReference type="InterPro" id="IPR005215">
    <property type="entry name" value="Trig_fac"/>
</dbReference>
<dbReference type="InterPro" id="IPR037041">
    <property type="entry name" value="Trigger_fac_C_sf"/>
</dbReference>
<dbReference type="GO" id="GO:0043022">
    <property type="term" value="F:ribosome binding"/>
    <property type="evidence" value="ECO:0007669"/>
    <property type="project" value="TreeGrafter"/>
</dbReference>
<dbReference type="InParanoid" id="A0A1I2CTQ7"/>
<dbReference type="PIRSF" id="PIRSF003095">
    <property type="entry name" value="Trigger_factor"/>
    <property type="match status" value="1"/>
</dbReference>
<dbReference type="InterPro" id="IPR027304">
    <property type="entry name" value="Trigger_fact/SurA_dom_sf"/>
</dbReference>
<dbReference type="STRING" id="385682.SAMN05444380_1176"/>
<dbReference type="GO" id="GO:0044183">
    <property type="term" value="F:protein folding chaperone"/>
    <property type="evidence" value="ECO:0007669"/>
    <property type="project" value="TreeGrafter"/>
</dbReference>
<dbReference type="Proteomes" id="UP000181976">
    <property type="component" value="Unassembled WGS sequence"/>
</dbReference>
<name>A0A1I2CTQ7_9BACT</name>
<dbReference type="OrthoDB" id="9767721at2"/>
<evidence type="ECO:0000259" key="1">
    <source>
        <dbReference type="Pfam" id="PF05697"/>
    </source>
</evidence>
<dbReference type="NCBIfam" id="TIGR00115">
    <property type="entry name" value="tig"/>
    <property type="match status" value="1"/>
</dbReference>
<dbReference type="GO" id="GO:0043335">
    <property type="term" value="P:protein unfolding"/>
    <property type="evidence" value="ECO:0007669"/>
    <property type="project" value="TreeGrafter"/>
</dbReference>
<dbReference type="GO" id="GO:0015031">
    <property type="term" value="P:protein transport"/>
    <property type="evidence" value="ECO:0007669"/>
    <property type="project" value="InterPro"/>
</dbReference>
<dbReference type="RefSeq" id="WP_010527667.1">
    <property type="nucleotide sequence ID" value="NZ_AFSL01000060.1"/>
</dbReference>
<dbReference type="PANTHER" id="PTHR30560:SF3">
    <property type="entry name" value="TRIGGER FACTOR-LIKE PROTEIN TIG, CHLOROPLASTIC"/>
    <property type="match status" value="1"/>
</dbReference>
<evidence type="ECO:0000313" key="2">
    <source>
        <dbReference type="EMBL" id="SFE71701.1"/>
    </source>
</evidence>
<dbReference type="InterPro" id="IPR008881">
    <property type="entry name" value="Trigger_fac_ribosome-bd_bac"/>
</dbReference>
<dbReference type="Gene3D" id="1.10.3120.10">
    <property type="entry name" value="Trigger factor, C-terminal domain"/>
    <property type="match status" value="1"/>
</dbReference>
<reference evidence="2 3" key="1">
    <citation type="submission" date="2016-10" db="EMBL/GenBank/DDBJ databases">
        <authorList>
            <person name="de Groot N.N."/>
        </authorList>
    </citation>
    <scope>NUCLEOTIDE SEQUENCE [LARGE SCALE GENOMIC DNA]</scope>
    <source>
        <strain evidence="2 3">DSM 19012</strain>
    </source>
</reference>
<dbReference type="GO" id="GO:0051083">
    <property type="term" value="P:'de novo' cotranslational protein folding"/>
    <property type="evidence" value="ECO:0007669"/>
    <property type="project" value="TreeGrafter"/>
</dbReference>
<organism evidence="2 3">
    <name type="scientific">Thermophagus xiamenensis</name>
    <dbReference type="NCBI Taxonomy" id="385682"/>
    <lineage>
        <taxon>Bacteria</taxon>
        <taxon>Pseudomonadati</taxon>
        <taxon>Bacteroidota</taxon>
        <taxon>Bacteroidia</taxon>
        <taxon>Marinilabiliales</taxon>
        <taxon>Marinilabiliaceae</taxon>
        <taxon>Thermophagus</taxon>
    </lineage>
</organism>
<dbReference type="eggNOG" id="COG0544">
    <property type="taxonomic scope" value="Bacteria"/>
</dbReference>
<dbReference type="AlphaFoldDB" id="A0A1I2CTQ7"/>
<dbReference type="GO" id="GO:0003755">
    <property type="term" value="F:peptidyl-prolyl cis-trans isomerase activity"/>
    <property type="evidence" value="ECO:0007669"/>
    <property type="project" value="TreeGrafter"/>
</dbReference>
<gene>
    <name evidence="2" type="ORF">SAMN05444380_1176</name>
</gene>
<accession>A0A1I2CTQ7</accession>
<evidence type="ECO:0000313" key="3">
    <source>
        <dbReference type="Proteomes" id="UP000181976"/>
    </source>
</evidence>
<keyword evidence="3" id="KW-1185">Reference proteome</keyword>
<dbReference type="SUPFAM" id="SSF109998">
    <property type="entry name" value="Triger factor/SurA peptide-binding domain-like"/>
    <property type="match status" value="1"/>
</dbReference>
<dbReference type="PANTHER" id="PTHR30560">
    <property type="entry name" value="TRIGGER FACTOR CHAPERONE AND PEPTIDYL-PROLYL CIS/TRANS ISOMERASE"/>
    <property type="match status" value="1"/>
</dbReference>
<feature type="domain" description="Trigger factor ribosome-binding bacterial" evidence="1">
    <location>
        <begin position="1"/>
        <end position="147"/>
    </location>
</feature>
<protein>
    <submittedName>
        <fullName evidence="2">Trigger factor</fullName>
    </submittedName>
</protein>
<sequence length="459" mass="53253">MNIEKEQIDDLNAVVHITVQKDDYEPRVEKVLKDYRKKINMPGFRPGHVPASLVKKMYGKAVLADEINKLVSENLSKYIVENNLDILGEPLPSEKQQTIDFDQDEQFKFSFDMGLSPEVEVKLSKREKLPYYVIEVTDDMVDGQKKNIISRFATIEKCEKADESSMLKGDLAQLDQNGAELDEGIKVEDAILAVNIIKSEDAKTKLLEAKVGDDVVFELNKALPNETELSYLLKISKEEAKNVKGEFKFKVKEITKYVDPELNQELFDKIFGPDKVSNEEEFTTQVKKDLEDSLKLESEYKFSLDAKEKLMGKVDVKFPEEFLKRWLKANSKDKDGNPLSDEQIDEEMPRFLEDLKWQIIRNQLVKDNNLKVEQQDIIDFAKKSARLQFMQYGLNNIPEEYLENYAMDMLNNEEQRRNMAEGAMHDKVMEFVKEAIKIDTKEVSREEFNELLESKKNKK</sequence>
<dbReference type="EMBL" id="FONA01000017">
    <property type="protein sequence ID" value="SFE71701.1"/>
    <property type="molecule type" value="Genomic_DNA"/>
</dbReference>
<dbReference type="FunCoup" id="A0A1I2CTQ7">
    <property type="interactions" value="578"/>
</dbReference>
<dbReference type="InterPro" id="IPR036611">
    <property type="entry name" value="Trigger_fac_ribosome-bd_sf"/>
</dbReference>